<evidence type="ECO:0000259" key="4">
    <source>
        <dbReference type="Pfam" id="PF25876"/>
    </source>
</evidence>
<accession>A0ABY7VH25</accession>
<evidence type="ECO:0000256" key="2">
    <source>
        <dbReference type="SAM" id="Coils"/>
    </source>
</evidence>
<dbReference type="SUPFAM" id="SSF111369">
    <property type="entry name" value="HlyD-like secretion proteins"/>
    <property type="match status" value="1"/>
</dbReference>
<feature type="coiled-coil region" evidence="2">
    <location>
        <begin position="132"/>
        <end position="159"/>
    </location>
</feature>
<gene>
    <name evidence="5" type="ORF">H3N35_01740</name>
</gene>
<dbReference type="Pfam" id="PF25876">
    <property type="entry name" value="HH_MFP_RND"/>
    <property type="match status" value="1"/>
</dbReference>
<dbReference type="NCBIfam" id="TIGR01730">
    <property type="entry name" value="RND_mfp"/>
    <property type="match status" value="1"/>
</dbReference>
<keyword evidence="6" id="KW-1185">Reference proteome</keyword>
<evidence type="ECO:0000256" key="3">
    <source>
        <dbReference type="SAM" id="SignalP"/>
    </source>
</evidence>
<dbReference type="InterPro" id="IPR006143">
    <property type="entry name" value="RND_pump_MFP"/>
</dbReference>
<evidence type="ECO:0000256" key="1">
    <source>
        <dbReference type="ARBA" id="ARBA00009477"/>
    </source>
</evidence>
<feature type="chain" id="PRO_5047509674" evidence="3">
    <location>
        <begin position="34"/>
        <end position="358"/>
    </location>
</feature>
<evidence type="ECO:0000313" key="5">
    <source>
        <dbReference type="EMBL" id="WDE12233.1"/>
    </source>
</evidence>
<evidence type="ECO:0000313" key="6">
    <source>
        <dbReference type="Proteomes" id="UP001215231"/>
    </source>
</evidence>
<dbReference type="RefSeq" id="WP_274052503.1">
    <property type="nucleotide sequence ID" value="NZ_CP059693.1"/>
</dbReference>
<dbReference type="PANTHER" id="PTHR30469:SF15">
    <property type="entry name" value="HLYD FAMILY OF SECRETION PROTEINS"/>
    <property type="match status" value="1"/>
</dbReference>
<feature type="domain" description="Multidrug resistance protein MdtA-like alpha-helical hairpin" evidence="4">
    <location>
        <begin position="119"/>
        <end position="172"/>
    </location>
</feature>
<dbReference type="Gene3D" id="2.40.50.100">
    <property type="match status" value="1"/>
</dbReference>
<organism evidence="5 6">
    <name type="scientific">Thalassomonas haliotis</name>
    <dbReference type="NCBI Taxonomy" id="485448"/>
    <lineage>
        <taxon>Bacteria</taxon>
        <taxon>Pseudomonadati</taxon>
        <taxon>Pseudomonadota</taxon>
        <taxon>Gammaproteobacteria</taxon>
        <taxon>Alteromonadales</taxon>
        <taxon>Colwelliaceae</taxon>
        <taxon>Thalassomonas</taxon>
    </lineage>
</organism>
<dbReference type="Proteomes" id="UP001215231">
    <property type="component" value="Chromosome"/>
</dbReference>
<dbReference type="InterPro" id="IPR058624">
    <property type="entry name" value="MdtA-like_HH"/>
</dbReference>
<protein>
    <submittedName>
        <fullName evidence="5">Efflux RND transporter periplasmic adaptor subunit</fullName>
    </submittedName>
</protein>
<keyword evidence="3" id="KW-0732">Signal</keyword>
<name>A0ABY7VH25_9GAMM</name>
<reference evidence="5 6" key="1">
    <citation type="journal article" date="2022" name="Mar. Drugs">
        <title>Bioassay-Guided Fractionation Leads to the Detection of Cholic Acid Generated by the Rare Thalassomonas sp.</title>
        <authorList>
            <person name="Pheiffer F."/>
            <person name="Schneider Y.K."/>
            <person name="Hansen E.H."/>
            <person name="Andersen J.H."/>
            <person name="Isaksson J."/>
            <person name="Busche T."/>
            <person name="R C."/>
            <person name="Kalinowski J."/>
            <person name="Zyl L.V."/>
            <person name="Trindade M."/>
        </authorList>
    </citation>
    <scope>NUCLEOTIDE SEQUENCE [LARGE SCALE GENOMIC DNA]</scope>
    <source>
        <strain evidence="5 6">A5K-61T</strain>
    </source>
</reference>
<dbReference type="EMBL" id="CP059693">
    <property type="protein sequence ID" value="WDE12233.1"/>
    <property type="molecule type" value="Genomic_DNA"/>
</dbReference>
<dbReference type="Gene3D" id="1.10.287.470">
    <property type="entry name" value="Helix hairpin bin"/>
    <property type="match status" value="1"/>
</dbReference>
<dbReference type="PANTHER" id="PTHR30469">
    <property type="entry name" value="MULTIDRUG RESISTANCE PROTEIN MDTA"/>
    <property type="match status" value="1"/>
</dbReference>
<keyword evidence="2" id="KW-0175">Coiled coil</keyword>
<proteinExistence type="inferred from homology"/>
<feature type="signal peptide" evidence="3">
    <location>
        <begin position="1"/>
        <end position="33"/>
    </location>
</feature>
<comment type="similarity">
    <text evidence="1">Belongs to the membrane fusion protein (MFP) (TC 8.A.1) family.</text>
</comment>
<sequence>MKSELLQNLTAKLLFINLFFFLLAGGFASLASAQNTPAPASSASGQARGYDAKEVYVEPYFDEIRRTGKLDFKRTLNLSFKSSGYLTRLTVDEGDIFKAEQLLAALETDELIEEKNASYAELLQAKRDVRRIEQLAEKKLTFEQELDNAETRVETTRARYKVAFYNLEKARIAAPFDGVVLARHTELGELQSPGTQVLEVAALKNNWIAKVALTGAEVSRVNVGQKVSVVLDRLGEVEGVITKVPAIANTRGQLFMIEVLLPELSLAKGVAAGQIVEVLIRISGQQSVYRIPIEALIAVDDAGKALVMVSPAEQAQYVQQAFDILSLDNSYVYLLASEFDQPLNIITRGWQQLSSSGR</sequence>